<gene>
    <name evidence="2" type="ORF">AVEN_102689_1</name>
</gene>
<dbReference type="AlphaFoldDB" id="A0A4Y2SGZ5"/>
<keyword evidence="3" id="KW-1185">Reference proteome</keyword>
<feature type="region of interest" description="Disordered" evidence="1">
    <location>
        <begin position="38"/>
        <end position="65"/>
    </location>
</feature>
<evidence type="ECO:0000313" key="3">
    <source>
        <dbReference type="Proteomes" id="UP000499080"/>
    </source>
</evidence>
<evidence type="ECO:0000313" key="2">
    <source>
        <dbReference type="EMBL" id="GBN87494.1"/>
    </source>
</evidence>
<protein>
    <submittedName>
        <fullName evidence="2">Uncharacterized protein</fullName>
    </submittedName>
</protein>
<sequence>MMVISPGKKNSALGNYAIDDRKSARCLAIIPSFFTSKKETKASDKQNTNEKESFRPDGKTWKCFHPPEADQKKIAVEVKPDNRNSKNDKIKISTHETKDVESLTNLMQNLSPSLKRSYDGTFQKSMANGSVGDETNLVGNLRLRDKLSKTATPPGELLISSERSPKPDDSYAIQARKKRDMTPKDFQKWEESFRIANKKGDDMILLREIRRSTIKQFRNELENLIQLFIRCGRIIETSSRDSSD</sequence>
<proteinExistence type="predicted"/>
<name>A0A4Y2SGZ5_ARAVE</name>
<evidence type="ECO:0000256" key="1">
    <source>
        <dbReference type="SAM" id="MobiDB-lite"/>
    </source>
</evidence>
<accession>A0A4Y2SGZ5</accession>
<dbReference type="EMBL" id="BGPR01021828">
    <property type="protein sequence ID" value="GBN87494.1"/>
    <property type="molecule type" value="Genomic_DNA"/>
</dbReference>
<reference evidence="2 3" key="1">
    <citation type="journal article" date="2019" name="Sci. Rep.">
        <title>Orb-weaving spider Araneus ventricosus genome elucidates the spidroin gene catalogue.</title>
        <authorList>
            <person name="Kono N."/>
            <person name="Nakamura H."/>
            <person name="Ohtoshi R."/>
            <person name="Moran D.A.P."/>
            <person name="Shinohara A."/>
            <person name="Yoshida Y."/>
            <person name="Fujiwara M."/>
            <person name="Mori M."/>
            <person name="Tomita M."/>
            <person name="Arakawa K."/>
        </authorList>
    </citation>
    <scope>NUCLEOTIDE SEQUENCE [LARGE SCALE GENOMIC DNA]</scope>
</reference>
<comment type="caution">
    <text evidence="2">The sequence shown here is derived from an EMBL/GenBank/DDBJ whole genome shotgun (WGS) entry which is preliminary data.</text>
</comment>
<dbReference type="Proteomes" id="UP000499080">
    <property type="component" value="Unassembled WGS sequence"/>
</dbReference>
<organism evidence="2 3">
    <name type="scientific">Araneus ventricosus</name>
    <name type="common">Orbweaver spider</name>
    <name type="synonym">Epeira ventricosa</name>
    <dbReference type="NCBI Taxonomy" id="182803"/>
    <lineage>
        <taxon>Eukaryota</taxon>
        <taxon>Metazoa</taxon>
        <taxon>Ecdysozoa</taxon>
        <taxon>Arthropoda</taxon>
        <taxon>Chelicerata</taxon>
        <taxon>Arachnida</taxon>
        <taxon>Araneae</taxon>
        <taxon>Araneomorphae</taxon>
        <taxon>Entelegynae</taxon>
        <taxon>Araneoidea</taxon>
        <taxon>Araneidae</taxon>
        <taxon>Araneus</taxon>
    </lineage>
</organism>